<organism evidence="1 2">
    <name type="scientific">Portunus trituberculatus</name>
    <name type="common">Swimming crab</name>
    <name type="synonym">Neptunus trituberculatus</name>
    <dbReference type="NCBI Taxonomy" id="210409"/>
    <lineage>
        <taxon>Eukaryota</taxon>
        <taxon>Metazoa</taxon>
        <taxon>Ecdysozoa</taxon>
        <taxon>Arthropoda</taxon>
        <taxon>Crustacea</taxon>
        <taxon>Multicrustacea</taxon>
        <taxon>Malacostraca</taxon>
        <taxon>Eumalacostraca</taxon>
        <taxon>Eucarida</taxon>
        <taxon>Decapoda</taxon>
        <taxon>Pleocyemata</taxon>
        <taxon>Brachyura</taxon>
        <taxon>Eubrachyura</taxon>
        <taxon>Portunoidea</taxon>
        <taxon>Portunidae</taxon>
        <taxon>Portuninae</taxon>
        <taxon>Portunus</taxon>
    </lineage>
</organism>
<gene>
    <name evidence="1" type="ORF">E2C01_071833</name>
</gene>
<reference evidence="1 2" key="1">
    <citation type="submission" date="2019-05" db="EMBL/GenBank/DDBJ databases">
        <title>Another draft genome of Portunus trituberculatus and its Hox gene families provides insights of decapod evolution.</title>
        <authorList>
            <person name="Jeong J.-H."/>
            <person name="Song I."/>
            <person name="Kim S."/>
            <person name="Choi T."/>
            <person name="Kim D."/>
            <person name="Ryu S."/>
            <person name="Kim W."/>
        </authorList>
    </citation>
    <scope>NUCLEOTIDE SEQUENCE [LARGE SCALE GENOMIC DNA]</scope>
    <source>
        <tissue evidence="1">Muscle</tissue>
    </source>
</reference>
<keyword evidence="2" id="KW-1185">Reference proteome</keyword>
<sequence>MQCRFDLFDIRDCGFEHEYHDASSDTYTQTSNLTKHPTLLQPIQEQKWHDVSLCPQRLIFTPDELTGIREALRLYAPLHLRMTDGDKLEDISGLILARLLLIAPGSHHCSVPATHPSLPHSSTAFRV</sequence>
<accession>A0A5B7HWB3</accession>
<dbReference type="Proteomes" id="UP000324222">
    <property type="component" value="Unassembled WGS sequence"/>
</dbReference>
<proteinExistence type="predicted"/>
<comment type="caution">
    <text evidence="1">The sequence shown here is derived from an EMBL/GenBank/DDBJ whole genome shotgun (WGS) entry which is preliminary data.</text>
</comment>
<protein>
    <submittedName>
        <fullName evidence="1">Uncharacterized protein</fullName>
    </submittedName>
</protein>
<evidence type="ECO:0000313" key="1">
    <source>
        <dbReference type="EMBL" id="MPC77381.1"/>
    </source>
</evidence>
<name>A0A5B7HWB3_PORTR</name>
<dbReference type="EMBL" id="VSRR010045729">
    <property type="protein sequence ID" value="MPC77381.1"/>
    <property type="molecule type" value="Genomic_DNA"/>
</dbReference>
<dbReference type="AlphaFoldDB" id="A0A5B7HWB3"/>
<evidence type="ECO:0000313" key="2">
    <source>
        <dbReference type="Proteomes" id="UP000324222"/>
    </source>
</evidence>